<keyword evidence="1" id="KW-1133">Transmembrane helix</keyword>
<dbReference type="AlphaFoldDB" id="A0A106QDA4"/>
<organism evidence="2 3">
    <name type="scientific">Burkholderia ubonensis</name>
    <dbReference type="NCBI Taxonomy" id="101571"/>
    <lineage>
        <taxon>Bacteria</taxon>
        <taxon>Pseudomonadati</taxon>
        <taxon>Pseudomonadota</taxon>
        <taxon>Betaproteobacteria</taxon>
        <taxon>Burkholderiales</taxon>
        <taxon>Burkholderiaceae</taxon>
        <taxon>Burkholderia</taxon>
        <taxon>Burkholderia cepacia complex</taxon>
    </lineage>
</organism>
<gene>
    <name evidence="2" type="ORF">WL29_22585</name>
</gene>
<proteinExistence type="predicted"/>
<feature type="transmembrane region" description="Helical" evidence="1">
    <location>
        <begin position="88"/>
        <end position="113"/>
    </location>
</feature>
<accession>A0A106QDA4</accession>
<dbReference type="Proteomes" id="UP000060630">
    <property type="component" value="Unassembled WGS sequence"/>
</dbReference>
<dbReference type="RefSeq" id="WP_060192550.1">
    <property type="nucleotide sequence ID" value="NZ_LPHD01000049.1"/>
</dbReference>
<reference evidence="2 3" key="1">
    <citation type="submission" date="2015-11" db="EMBL/GenBank/DDBJ databases">
        <title>Expanding the genomic diversity of Burkholderia species for the development of highly accurate diagnostics.</title>
        <authorList>
            <person name="Sahl J."/>
            <person name="Keim P."/>
            <person name="Wagner D."/>
        </authorList>
    </citation>
    <scope>NUCLEOTIDE SEQUENCE [LARGE SCALE GENOMIC DNA]</scope>
    <source>
        <strain evidence="2 3">MSMB2087WGS</strain>
    </source>
</reference>
<feature type="transmembrane region" description="Helical" evidence="1">
    <location>
        <begin position="119"/>
        <end position="140"/>
    </location>
</feature>
<evidence type="ECO:0000313" key="3">
    <source>
        <dbReference type="Proteomes" id="UP000060630"/>
    </source>
</evidence>
<sequence length="162" mass="17100">MNPFLMFILVLAAIPLSYGALSLLSLTVGGVWTFFASIGTSPGCFLVATVVLSAAITVCAIHVWLKLDAPEYMSEWASNLDAALGDRLEYAAAALAAGLTVLEGFMFVASPAAPTTPSLALFATFGGLGVGAVAVIRLLFDVVETIGTEFSYRRYLARKEKQ</sequence>
<keyword evidence="1" id="KW-0812">Transmembrane</keyword>
<evidence type="ECO:0000313" key="2">
    <source>
        <dbReference type="EMBL" id="KWA84153.1"/>
    </source>
</evidence>
<comment type="caution">
    <text evidence="2">The sequence shown here is derived from an EMBL/GenBank/DDBJ whole genome shotgun (WGS) entry which is preliminary data.</text>
</comment>
<protein>
    <submittedName>
        <fullName evidence="2">Uncharacterized protein</fullName>
    </submittedName>
</protein>
<keyword evidence="1" id="KW-0472">Membrane</keyword>
<name>A0A106QDA4_9BURK</name>
<evidence type="ECO:0000256" key="1">
    <source>
        <dbReference type="SAM" id="Phobius"/>
    </source>
</evidence>
<feature type="transmembrane region" description="Helical" evidence="1">
    <location>
        <begin position="43"/>
        <end position="67"/>
    </location>
</feature>
<dbReference type="EMBL" id="LPHD01000049">
    <property type="protein sequence ID" value="KWA84153.1"/>
    <property type="molecule type" value="Genomic_DNA"/>
</dbReference>